<sequence length="253" mass="29439">MSGVSLNENEEAQENTSSDKNKKEKIEDINTTNDSSKTDLKTISNWVEKNKNNFGECFYKIFKIKSEIEEIGGCTEIKSILNKKLYRTVFSKFQKEESSKNKSNLNIENTKCDVENIISQECLQNEENSKNSDLCSLESEDSKDKKGRFLIEEVSKKCMLSEPSQLGRFKVLSEMDDVEFRSSNEYNRQTYALFQKQQEQIECLYEMIKETKADDYSQTNSFLSLTSDFNRLVEEFKTFPESDKEDFPSNKLK</sequence>
<accession>A0A1W0E9D2</accession>
<organism evidence="2 3">
    <name type="scientific">Ecytonucleospora hepatopenaei</name>
    <dbReference type="NCBI Taxonomy" id="646526"/>
    <lineage>
        <taxon>Eukaryota</taxon>
        <taxon>Fungi</taxon>
        <taxon>Fungi incertae sedis</taxon>
        <taxon>Microsporidia</taxon>
        <taxon>Enterocytozoonidae</taxon>
        <taxon>Ecytonucleospora</taxon>
    </lineage>
</organism>
<dbReference type="VEuPathDB" id="MicrosporidiaDB:EHP00_364"/>
<gene>
    <name evidence="2" type="ORF">EHP00_364</name>
</gene>
<evidence type="ECO:0000256" key="1">
    <source>
        <dbReference type="SAM" id="MobiDB-lite"/>
    </source>
</evidence>
<dbReference type="AlphaFoldDB" id="A0A1W0E9D2"/>
<keyword evidence="3" id="KW-1185">Reference proteome</keyword>
<name>A0A1W0E9D2_9MICR</name>
<proteinExistence type="predicted"/>
<dbReference type="EMBL" id="MNPJ01000001">
    <property type="protein sequence ID" value="OQS55822.1"/>
    <property type="molecule type" value="Genomic_DNA"/>
</dbReference>
<evidence type="ECO:0000313" key="3">
    <source>
        <dbReference type="Proteomes" id="UP000192758"/>
    </source>
</evidence>
<feature type="compositionally biased region" description="Basic and acidic residues" evidence="1">
    <location>
        <begin position="17"/>
        <end position="28"/>
    </location>
</feature>
<dbReference type="Proteomes" id="UP000192758">
    <property type="component" value="Unassembled WGS sequence"/>
</dbReference>
<reference evidence="2 3" key="1">
    <citation type="journal article" date="2017" name="Environ. Microbiol.">
        <title>Decay of the glycolytic pathway and adaptation to intranuclear parasitism within Enterocytozoonidae microsporidia.</title>
        <authorList>
            <person name="Wiredu Boakye D."/>
            <person name="Jaroenlak P."/>
            <person name="Prachumwat A."/>
            <person name="Williams T.A."/>
            <person name="Bateman K.S."/>
            <person name="Itsathitphaisarn O."/>
            <person name="Sritunyalucksana K."/>
            <person name="Paszkiewicz K.H."/>
            <person name="Moore K.A."/>
            <person name="Stentiford G.D."/>
            <person name="Williams B.A."/>
        </authorList>
    </citation>
    <scope>NUCLEOTIDE SEQUENCE [LARGE SCALE GENOMIC DNA]</scope>
    <source>
        <strain evidence="2 3">TH1</strain>
    </source>
</reference>
<feature type="region of interest" description="Disordered" evidence="1">
    <location>
        <begin position="1"/>
        <end position="34"/>
    </location>
</feature>
<comment type="caution">
    <text evidence="2">The sequence shown here is derived from an EMBL/GenBank/DDBJ whole genome shotgun (WGS) entry which is preliminary data.</text>
</comment>
<protein>
    <submittedName>
        <fullName evidence="2">Uncharacterized protein</fullName>
    </submittedName>
</protein>
<evidence type="ECO:0000313" key="2">
    <source>
        <dbReference type="EMBL" id="OQS55822.1"/>
    </source>
</evidence>